<dbReference type="RefSeq" id="WP_126723977.1">
    <property type="nucleotide sequence ID" value="NZ_RYZH01000005.1"/>
</dbReference>
<keyword evidence="3" id="KW-1185">Reference proteome</keyword>
<dbReference type="EMBL" id="RYZH01000005">
    <property type="protein sequence ID" value="RUL88983.1"/>
    <property type="molecule type" value="Genomic_DNA"/>
</dbReference>
<protein>
    <recommendedName>
        <fullName evidence="4">Yip1 domain-containing protein</fullName>
    </recommendedName>
</protein>
<dbReference type="AlphaFoldDB" id="A0A432MNG5"/>
<proteinExistence type="predicted"/>
<dbReference type="Proteomes" id="UP000280296">
    <property type="component" value="Unassembled WGS sequence"/>
</dbReference>
<accession>A0A432MNG5</accession>
<comment type="caution">
    <text evidence="2">The sequence shown here is derived from an EMBL/GenBank/DDBJ whole genome shotgun (WGS) entry which is preliminary data.</text>
</comment>
<reference evidence="2 3" key="1">
    <citation type="submission" date="2018-12" db="EMBL/GenBank/DDBJ databases">
        <authorList>
            <person name="Toschakov S.V."/>
        </authorList>
    </citation>
    <scope>NUCLEOTIDE SEQUENCE [LARGE SCALE GENOMIC DNA]</scope>
    <source>
        <strain evidence="2 3">GM2012</strain>
    </source>
</reference>
<organism evidence="2 3">
    <name type="scientific">Tautonia sociabilis</name>
    <dbReference type="NCBI Taxonomy" id="2080755"/>
    <lineage>
        <taxon>Bacteria</taxon>
        <taxon>Pseudomonadati</taxon>
        <taxon>Planctomycetota</taxon>
        <taxon>Planctomycetia</taxon>
        <taxon>Isosphaerales</taxon>
        <taxon>Isosphaeraceae</taxon>
        <taxon>Tautonia</taxon>
    </lineage>
</organism>
<gene>
    <name evidence="2" type="ORF">TsocGM_03730</name>
</gene>
<evidence type="ECO:0000313" key="3">
    <source>
        <dbReference type="Proteomes" id="UP000280296"/>
    </source>
</evidence>
<evidence type="ECO:0008006" key="4">
    <source>
        <dbReference type="Google" id="ProtNLM"/>
    </source>
</evidence>
<sequence>MSASEFDRTPAPIGPRLVGIMAAIVLIQAIGWASGLRGGALARAIESGAARVERRAVGEVSESDVREAIAAHRDSLLFWAALAAVGDFAVEPVAPVARVVLAASGFAAIAALRGRPIRFNELLAGAASAQWLWVIGMATRVGLASATGRSDIDTSAALLMPPGSYPAASWVALRQVDPFAILGWMAVGRSGWRLGLVGPISASGICLLLWAAEASLRIGAELLCGAAMRASLVPG</sequence>
<name>A0A432MNG5_9BACT</name>
<evidence type="ECO:0000256" key="1">
    <source>
        <dbReference type="SAM" id="Phobius"/>
    </source>
</evidence>
<keyword evidence="1" id="KW-0812">Transmembrane</keyword>
<feature type="transmembrane region" description="Helical" evidence="1">
    <location>
        <begin position="13"/>
        <end position="33"/>
    </location>
</feature>
<reference evidence="2 3" key="2">
    <citation type="submission" date="2019-01" db="EMBL/GenBank/DDBJ databases">
        <title>Tautonia sociabilis, a novel thermotolerant planctomycete of Isosphaeraceae family, isolated from a 4000 m deep subterranean habitat.</title>
        <authorList>
            <person name="Kovaleva O.L."/>
            <person name="Elcheninov A.G."/>
            <person name="Van Heerden E."/>
            <person name="Toshchakov S.V."/>
            <person name="Novikov A."/>
            <person name="Bonch-Osmolovskaya E.A."/>
            <person name="Kublanov I.V."/>
        </authorList>
    </citation>
    <scope>NUCLEOTIDE SEQUENCE [LARGE SCALE GENOMIC DNA]</scope>
    <source>
        <strain evidence="2 3">GM2012</strain>
    </source>
</reference>
<keyword evidence="1" id="KW-1133">Transmembrane helix</keyword>
<keyword evidence="1" id="KW-0472">Membrane</keyword>
<dbReference type="OrthoDB" id="271321at2"/>
<evidence type="ECO:0000313" key="2">
    <source>
        <dbReference type="EMBL" id="RUL88983.1"/>
    </source>
</evidence>